<organism evidence="3 4">
    <name type="scientific">Flavobacterium qiangtangense</name>
    <dbReference type="NCBI Taxonomy" id="1442595"/>
    <lineage>
        <taxon>Bacteria</taxon>
        <taxon>Pseudomonadati</taxon>
        <taxon>Bacteroidota</taxon>
        <taxon>Flavobacteriia</taxon>
        <taxon>Flavobacteriales</taxon>
        <taxon>Flavobacteriaceae</taxon>
        <taxon>Flavobacterium</taxon>
    </lineage>
</organism>
<dbReference type="Pfam" id="PF07508">
    <property type="entry name" value="Recombinase"/>
    <property type="match status" value="1"/>
</dbReference>
<keyword evidence="4" id="KW-1185">Reference proteome</keyword>
<dbReference type="InterPro" id="IPR006119">
    <property type="entry name" value="Resolv_N"/>
</dbReference>
<dbReference type="CDD" id="cd00338">
    <property type="entry name" value="Ser_Recombinase"/>
    <property type="match status" value="1"/>
</dbReference>
<evidence type="ECO:0000313" key="3">
    <source>
        <dbReference type="EMBL" id="MFC6098355.1"/>
    </source>
</evidence>
<sequence>MINLKQTLQHFKVLMYKRVSTEEQKENGYSLQEQEARIIKHCEKFEWKIIASYEDDHSAKTFLRPQWRLLLEEIKSKRIRPDIIVVTKIDRFSRDAFETHDMINILAKYNIRVFSISENQFYDFKDPKTFFQQYFSAGMAQFENLVRADNTKRGMRQASKEGRTMGKAPVGYLNDKINKSIIIDPIHGPLVVKGFEILSHGLLSIEEVRKNLIKEGLKRCCKQTFLNLVRNRYYYGLIIVPAWDDEPKQEVLGQHSPLISKELFDKVQMVHFGKRKKSTAVLTRKEELPLRGHLYCDRCGGKLTGSPSTSRNGTQHFYYHCQKGCKERFRADLANNSFENYLDSFKISKSVLMLSKAILEDVFNQDEHERINKIKQADDKIKELKLKLESLQDKLLDNVINKDDYHSIKSRIQESLDDWRFKKEELSVDKSAFQKYYNYGLTFLYNMKEYYRSADVEVKQKIIGSIFPEKIIFFKNSYRTTQVNELLSLVALNINELGKTKNGQTTISSSLPIMAPPLGLEPRTL</sequence>
<dbReference type="InterPro" id="IPR050639">
    <property type="entry name" value="SSR_resolvase"/>
</dbReference>
<gene>
    <name evidence="3" type="ORF">ACFPVY_17035</name>
</gene>
<feature type="domain" description="Resolvase/invertase-type recombinase catalytic" evidence="1">
    <location>
        <begin position="12"/>
        <end position="162"/>
    </location>
</feature>
<dbReference type="SMART" id="SM00857">
    <property type="entry name" value="Resolvase"/>
    <property type="match status" value="1"/>
</dbReference>
<dbReference type="PANTHER" id="PTHR30461:SF23">
    <property type="entry name" value="DNA RECOMBINASE-RELATED"/>
    <property type="match status" value="1"/>
</dbReference>
<protein>
    <submittedName>
        <fullName evidence="3">Recombinase family protein</fullName>
    </submittedName>
</protein>
<evidence type="ECO:0000259" key="1">
    <source>
        <dbReference type="PROSITE" id="PS51736"/>
    </source>
</evidence>
<evidence type="ECO:0000259" key="2">
    <source>
        <dbReference type="PROSITE" id="PS51737"/>
    </source>
</evidence>
<dbReference type="PANTHER" id="PTHR30461">
    <property type="entry name" value="DNA-INVERTASE FROM LAMBDOID PROPHAGE"/>
    <property type="match status" value="1"/>
</dbReference>
<dbReference type="Pfam" id="PF00239">
    <property type="entry name" value="Resolvase"/>
    <property type="match status" value="1"/>
</dbReference>
<name>A0ABW1PSH8_9FLAO</name>
<dbReference type="EMBL" id="JBHSQB010000021">
    <property type="protein sequence ID" value="MFC6098355.1"/>
    <property type="molecule type" value="Genomic_DNA"/>
</dbReference>
<dbReference type="PROSITE" id="PS51736">
    <property type="entry name" value="RECOMBINASES_3"/>
    <property type="match status" value="1"/>
</dbReference>
<comment type="caution">
    <text evidence="3">The sequence shown here is derived from an EMBL/GenBank/DDBJ whole genome shotgun (WGS) entry which is preliminary data.</text>
</comment>
<evidence type="ECO:0000313" key="4">
    <source>
        <dbReference type="Proteomes" id="UP001596287"/>
    </source>
</evidence>
<feature type="domain" description="Recombinase" evidence="2">
    <location>
        <begin position="169"/>
        <end position="278"/>
    </location>
</feature>
<dbReference type="SUPFAM" id="SSF53041">
    <property type="entry name" value="Resolvase-like"/>
    <property type="match status" value="1"/>
</dbReference>
<dbReference type="Gene3D" id="3.90.1750.20">
    <property type="entry name" value="Putative Large Serine Recombinase, Chain B, Domain 2"/>
    <property type="match status" value="1"/>
</dbReference>
<dbReference type="InterPro" id="IPR038109">
    <property type="entry name" value="DNA_bind_recomb_sf"/>
</dbReference>
<dbReference type="InterPro" id="IPR011109">
    <property type="entry name" value="DNA_bind_recombinase_dom"/>
</dbReference>
<dbReference type="Gene3D" id="3.40.50.1390">
    <property type="entry name" value="Resolvase, N-terminal catalytic domain"/>
    <property type="match status" value="1"/>
</dbReference>
<accession>A0ABW1PSH8</accession>
<dbReference type="RefSeq" id="WP_379793369.1">
    <property type="nucleotide sequence ID" value="NZ_JBHSQB010000021.1"/>
</dbReference>
<proteinExistence type="predicted"/>
<dbReference type="PROSITE" id="PS51737">
    <property type="entry name" value="RECOMBINASE_DNA_BIND"/>
    <property type="match status" value="1"/>
</dbReference>
<dbReference type="Proteomes" id="UP001596287">
    <property type="component" value="Unassembled WGS sequence"/>
</dbReference>
<dbReference type="InterPro" id="IPR036162">
    <property type="entry name" value="Resolvase-like_N_sf"/>
</dbReference>
<reference evidence="4" key="1">
    <citation type="journal article" date="2019" name="Int. J. Syst. Evol. Microbiol.">
        <title>The Global Catalogue of Microorganisms (GCM) 10K type strain sequencing project: providing services to taxonomists for standard genome sequencing and annotation.</title>
        <authorList>
            <consortium name="The Broad Institute Genomics Platform"/>
            <consortium name="The Broad Institute Genome Sequencing Center for Infectious Disease"/>
            <person name="Wu L."/>
            <person name="Ma J."/>
        </authorList>
    </citation>
    <scope>NUCLEOTIDE SEQUENCE [LARGE SCALE GENOMIC DNA]</scope>
    <source>
        <strain evidence="4">CCUG 49679</strain>
    </source>
</reference>